<keyword evidence="1" id="KW-0812">Transmembrane</keyword>
<keyword evidence="1" id="KW-1133">Transmembrane helix</keyword>
<feature type="transmembrane region" description="Helical" evidence="1">
    <location>
        <begin position="55"/>
        <end position="74"/>
    </location>
</feature>
<evidence type="ECO:0000313" key="2">
    <source>
        <dbReference type="EMBL" id="TCL34607.1"/>
    </source>
</evidence>
<dbReference type="EMBL" id="SMMU01000001">
    <property type="protein sequence ID" value="TCL34607.1"/>
    <property type="molecule type" value="Genomic_DNA"/>
</dbReference>
<comment type="caution">
    <text evidence="2">The sequence shown here is derived from an EMBL/GenBank/DDBJ whole genome shotgun (WGS) entry which is preliminary data.</text>
</comment>
<name>A0A4R1PUY1_9GAMM</name>
<organism evidence="2 3">
    <name type="scientific">Azotobacter chroococcum</name>
    <dbReference type="NCBI Taxonomy" id="353"/>
    <lineage>
        <taxon>Bacteria</taxon>
        <taxon>Pseudomonadati</taxon>
        <taxon>Pseudomonadota</taxon>
        <taxon>Gammaproteobacteria</taxon>
        <taxon>Pseudomonadales</taxon>
        <taxon>Pseudomonadaceae</taxon>
        <taxon>Azotobacter</taxon>
    </lineage>
</organism>
<gene>
    <name evidence="2" type="ORF">EV691_10141</name>
</gene>
<accession>A0A4R1PUY1</accession>
<sequence length="460" mass="51969">MRETPRMAGSALPLQYGALHTYPFGLNNPFRVVNAVWTTSDITGMEEMARMAHRLGLVLPLAGMAIQAGVVGAAELPELGEERMSLADELASGFYSRVNLMAYTLVQETEDSTLNPDNAAEIPRYQWVLNPRADLNLNFRNWEFALKPRAEAIWEKWEDGPRDGDDQDSSELFLTEGWVRYRPFDELTLSYGRENLQWGPSVILSLSNPFTRDNGRNNPRVEVPGLDYYRAIWIPNENWTLSTIYNYGPGRSDDVEGYMTGQPSVGTGRLSDEEFEKIYAVKLDYTGSSGYASIIHSYRESDQHQTGFFAGWNASDALLLYTEGNVKHEGKTGYQFGASYTLEIGPTVNVEYLRDNNGCDDEPMIGCVLTGQFEGRNVLHRQSYAMVQVTDNTSIPDLEYNIRYLRNLDDESQRFTGILEYDLTNHVQAYFTGNIFTGGDDDEFGTLLRYSVFTGVSYTF</sequence>
<evidence type="ECO:0000313" key="3">
    <source>
        <dbReference type="Proteomes" id="UP000295169"/>
    </source>
</evidence>
<evidence type="ECO:0000256" key="1">
    <source>
        <dbReference type="SAM" id="Phobius"/>
    </source>
</evidence>
<dbReference type="AlphaFoldDB" id="A0A4R1PUY1"/>
<dbReference type="SUPFAM" id="SSF56935">
    <property type="entry name" value="Porins"/>
    <property type="match status" value="1"/>
</dbReference>
<protein>
    <submittedName>
        <fullName evidence="2">Uncharacterized protein</fullName>
    </submittedName>
</protein>
<dbReference type="Proteomes" id="UP000295169">
    <property type="component" value="Unassembled WGS sequence"/>
</dbReference>
<keyword evidence="1" id="KW-0472">Membrane</keyword>
<reference evidence="2 3" key="1">
    <citation type="submission" date="2019-03" db="EMBL/GenBank/DDBJ databases">
        <title>Genomic Encyclopedia of Type Strains, Phase IV (KMG-IV): sequencing the most valuable type-strain genomes for metagenomic binning, comparative biology and taxonomic classification.</title>
        <authorList>
            <person name="Goeker M."/>
        </authorList>
    </citation>
    <scope>NUCLEOTIDE SEQUENCE [LARGE SCALE GENOMIC DNA]</scope>
    <source>
        <strain evidence="2 3">DSM 2286</strain>
    </source>
</reference>
<proteinExistence type="predicted"/>